<keyword evidence="7" id="KW-1185">Reference proteome</keyword>
<feature type="region of interest" description="Disordered" evidence="5">
    <location>
        <begin position="53"/>
        <end position="86"/>
    </location>
</feature>
<evidence type="ECO:0000256" key="4">
    <source>
        <dbReference type="RuleBase" id="RU364147"/>
    </source>
</evidence>
<dbReference type="Gene3D" id="1.10.287.3490">
    <property type="match status" value="1"/>
</dbReference>
<comment type="subunit">
    <text evidence="4">Component of the Mediator complex.</text>
</comment>
<protein>
    <recommendedName>
        <fullName evidence="4">Mediator of RNA polymerase II transcription subunit 11</fullName>
    </recommendedName>
    <alternativeName>
        <fullName evidence="4">Mediator complex subunit 11</fullName>
    </alternativeName>
</protein>
<name>A0ABR3W1F6_9PEZI</name>
<sequence>MEGDSQRQDAVDVHKPFTKAERIHQLAEIDSDIALLLTHTGNAIQALGQSVSTGASHADGISPSEPAPMSIDGSDEAGRENQGSAPLKPEARLASFNASMNAFMKTLHAVDVRLKRHIWGLEEAGIITLKSAERRELAGEGGGPGGTAAADTGAAAAAVDAVLGDEKPSLEPNGVGNIGSLDVGWLNARSNKVDRVMENELWTAAKKHLQGVADGTEKASVAALGLGPGQAPGGAGRERMEE</sequence>
<keyword evidence="3 4" id="KW-0539">Nucleus</keyword>
<accession>A0ABR3W1F6</accession>
<evidence type="ECO:0000256" key="3">
    <source>
        <dbReference type="ARBA" id="ARBA00023242"/>
    </source>
</evidence>
<feature type="compositionally biased region" description="Gly residues" evidence="5">
    <location>
        <begin position="226"/>
        <end position="235"/>
    </location>
</feature>
<comment type="caution">
    <text evidence="6">The sequence shown here is derived from an EMBL/GenBank/DDBJ whole genome shotgun (WGS) entry which is preliminary data.</text>
</comment>
<comment type="subcellular location">
    <subcellularLocation>
        <location evidence="1 4">Nucleus</location>
    </subcellularLocation>
</comment>
<evidence type="ECO:0000256" key="5">
    <source>
        <dbReference type="SAM" id="MobiDB-lite"/>
    </source>
</evidence>
<proteinExistence type="inferred from homology"/>
<dbReference type="Pfam" id="PF10280">
    <property type="entry name" value="Med11"/>
    <property type="match status" value="1"/>
</dbReference>
<evidence type="ECO:0000256" key="1">
    <source>
        <dbReference type="ARBA" id="ARBA00004123"/>
    </source>
</evidence>
<keyword evidence="4" id="KW-0805">Transcription regulation</keyword>
<keyword evidence="4" id="KW-0010">Activator</keyword>
<dbReference type="InterPro" id="IPR019404">
    <property type="entry name" value="Mediator_Med11"/>
</dbReference>
<comment type="function">
    <text evidence="4">Component of the Mediator complex, a coactivator involved in the regulated transcription of nearly all RNA polymerase II-dependent genes. Mediator functions as a bridge to convey information from gene-specific regulatory proteins to the basal RNA polymerase II transcription machinery. Mediator is recruited to promoters by direct interactions with regulatory proteins and serves as a scaffold for the assembly of a functional pre-initiation complex with RNA polymerase II and the general transcription factors.</text>
</comment>
<evidence type="ECO:0000313" key="7">
    <source>
        <dbReference type="Proteomes" id="UP001586593"/>
    </source>
</evidence>
<evidence type="ECO:0000313" key="6">
    <source>
        <dbReference type="EMBL" id="KAL1850749.1"/>
    </source>
</evidence>
<dbReference type="EMBL" id="JAZHXJ010000812">
    <property type="protein sequence ID" value="KAL1850749.1"/>
    <property type="molecule type" value="Genomic_DNA"/>
</dbReference>
<dbReference type="Proteomes" id="UP001586593">
    <property type="component" value="Unassembled WGS sequence"/>
</dbReference>
<comment type="similarity">
    <text evidence="2 4">Belongs to the Mediator complex subunit 11 family.</text>
</comment>
<gene>
    <name evidence="4" type="primary">MED11</name>
    <name evidence="6" type="ORF">VTK73DRAFT_9595</name>
</gene>
<reference evidence="6 7" key="1">
    <citation type="journal article" date="2024" name="Commun. Biol.">
        <title>Comparative genomic analysis of thermophilic fungi reveals convergent evolutionary adaptations and gene losses.</title>
        <authorList>
            <person name="Steindorff A.S."/>
            <person name="Aguilar-Pontes M.V."/>
            <person name="Robinson A.J."/>
            <person name="Andreopoulos B."/>
            <person name="LaButti K."/>
            <person name="Kuo A."/>
            <person name="Mondo S."/>
            <person name="Riley R."/>
            <person name="Otillar R."/>
            <person name="Haridas S."/>
            <person name="Lipzen A."/>
            <person name="Grimwood J."/>
            <person name="Schmutz J."/>
            <person name="Clum A."/>
            <person name="Reid I.D."/>
            <person name="Moisan M.C."/>
            <person name="Butler G."/>
            <person name="Nguyen T.T.M."/>
            <person name="Dewar K."/>
            <person name="Conant G."/>
            <person name="Drula E."/>
            <person name="Henrissat B."/>
            <person name="Hansel C."/>
            <person name="Singer S."/>
            <person name="Hutchinson M.I."/>
            <person name="de Vries R.P."/>
            <person name="Natvig D.O."/>
            <person name="Powell A.J."/>
            <person name="Tsang A."/>
            <person name="Grigoriev I.V."/>
        </authorList>
    </citation>
    <scope>NUCLEOTIDE SEQUENCE [LARGE SCALE GENOMIC DNA]</scope>
    <source>
        <strain evidence="6 7">ATCC 24622</strain>
    </source>
</reference>
<feature type="region of interest" description="Disordered" evidence="5">
    <location>
        <begin position="223"/>
        <end position="242"/>
    </location>
</feature>
<keyword evidence="4" id="KW-0804">Transcription</keyword>
<evidence type="ECO:0000256" key="2">
    <source>
        <dbReference type="ARBA" id="ARBA00008186"/>
    </source>
</evidence>
<organism evidence="6 7">
    <name type="scientific">Phialemonium thermophilum</name>
    <dbReference type="NCBI Taxonomy" id="223376"/>
    <lineage>
        <taxon>Eukaryota</taxon>
        <taxon>Fungi</taxon>
        <taxon>Dikarya</taxon>
        <taxon>Ascomycota</taxon>
        <taxon>Pezizomycotina</taxon>
        <taxon>Sordariomycetes</taxon>
        <taxon>Sordariomycetidae</taxon>
        <taxon>Cephalothecales</taxon>
        <taxon>Cephalothecaceae</taxon>
        <taxon>Phialemonium</taxon>
    </lineage>
</organism>